<feature type="compositionally biased region" description="Polar residues" evidence="3">
    <location>
        <begin position="158"/>
        <end position="173"/>
    </location>
</feature>
<dbReference type="Proteomes" id="UP001163850">
    <property type="component" value="Unassembled WGS sequence"/>
</dbReference>
<evidence type="ECO:0000256" key="1">
    <source>
        <dbReference type="ARBA" id="ARBA00008421"/>
    </source>
</evidence>
<dbReference type="PROSITE" id="PS51088">
    <property type="entry name" value="TEA_2"/>
    <property type="match status" value="1"/>
</dbReference>
<feature type="domain" description="TEA" evidence="4">
    <location>
        <begin position="72"/>
        <end position="153"/>
    </location>
</feature>
<comment type="similarity">
    <text evidence="1">Belongs to the TEC1 family.</text>
</comment>
<evidence type="ECO:0000256" key="2">
    <source>
        <dbReference type="PROSITE-ProRule" id="PRU00505"/>
    </source>
</evidence>
<feature type="compositionally biased region" description="Low complexity" evidence="3">
    <location>
        <begin position="179"/>
        <end position="198"/>
    </location>
</feature>
<dbReference type="Pfam" id="PF01285">
    <property type="entry name" value="TEA"/>
    <property type="match status" value="1"/>
</dbReference>
<feature type="region of interest" description="Disordered" evidence="3">
    <location>
        <begin position="605"/>
        <end position="624"/>
    </location>
</feature>
<evidence type="ECO:0000259" key="4">
    <source>
        <dbReference type="PROSITE" id="PS51088"/>
    </source>
</evidence>
<feature type="region of interest" description="Disordered" evidence="3">
    <location>
        <begin position="7"/>
        <end position="36"/>
    </location>
</feature>
<organism evidence="5 6">
    <name type="scientific">Lentinula detonsa</name>
    <dbReference type="NCBI Taxonomy" id="2804962"/>
    <lineage>
        <taxon>Eukaryota</taxon>
        <taxon>Fungi</taxon>
        <taxon>Dikarya</taxon>
        <taxon>Basidiomycota</taxon>
        <taxon>Agaricomycotina</taxon>
        <taxon>Agaricomycetes</taxon>
        <taxon>Agaricomycetidae</taxon>
        <taxon>Agaricales</taxon>
        <taxon>Marasmiineae</taxon>
        <taxon>Omphalotaceae</taxon>
        <taxon>Lentinula</taxon>
    </lineage>
</organism>
<feature type="region of interest" description="Disordered" evidence="3">
    <location>
        <begin position="245"/>
        <end position="267"/>
    </location>
</feature>
<feature type="region of interest" description="Disordered" evidence="3">
    <location>
        <begin position="157"/>
        <end position="232"/>
    </location>
</feature>
<dbReference type="SMART" id="SM00426">
    <property type="entry name" value="TEA"/>
    <property type="match status" value="1"/>
</dbReference>
<dbReference type="GO" id="GO:0003700">
    <property type="term" value="F:DNA-binding transcription factor activity"/>
    <property type="evidence" value="ECO:0007669"/>
    <property type="project" value="InterPro"/>
</dbReference>
<dbReference type="EMBL" id="MU801960">
    <property type="protein sequence ID" value="KAJ3985500.1"/>
    <property type="molecule type" value="Genomic_DNA"/>
</dbReference>
<evidence type="ECO:0000256" key="3">
    <source>
        <dbReference type="SAM" id="MobiDB-lite"/>
    </source>
</evidence>
<proteinExistence type="inferred from homology"/>
<dbReference type="InterPro" id="IPR038096">
    <property type="entry name" value="TEA/ATTS_sf"/>
</dbReference>
<protein>
    <recommendedName>
        <fullName evidence="4">TEA domain-containing protein</fullName>
    </recommendedName>
</protein>
<accession>A0AA38Q1D9</accession>
<dbReference type="Gene3D" id="6.10.20.40">
    <property type="entry name" value="TEA/ATTS domain"/>
    <property type="match status" value="1"/>
</dbReference>
<feature type="DNA-binding region" description="TEA" evidence="2">
    <location>
        <begin position="72"/>
        <end position="153"/>
    </location>
</feature>
<sequence length="624" mass="68319">MNGEFIYSLPSASTSSRDDPLPVYRHNSRPTPSQIQPYGLAFSGSTVMESTSQSTTKSAVTPLRKHRKLLKDGSGHEVWPESVEQIFVDGLRAYTASTVSQSHAVRISDAAVPGRSRLRNAYLVKYLAQYGIERTRKQVASHLQVLKNMWKADGNYSRPDSLSLPQTQPSNSEGAIIRRPSLSFSSTSTSTTSSRPSFGMTSPELWSEAMPSPHSTPSSSAHSSPSGVQHSFELSRSALSTRSIRSHKFRTATGDAVEGSSVSTAPGQMPAVDQALNHHHETLRRRQQPKQQLHDHDLSGALSTSFECSFTSFERAPAVNVVPRFEFQRLSRNQVYNVPISPPHQALASSIVTSDTHVATPTPAKLHLFTEGMLPLSVNLQMVPGDGVAYLRLQLDVPKYQATSESSFSRNLKSGFGAQLETICPGGTRSLSSVFTCVTQVWGTSFGTNHSSQTKGVYSTLKQEPMSYDFSMLRPKVSAITRPSHTVQLPRHRTGDQLSCLGRQEAMVEIIGVLPEQAIPSTSNKQLMILNFPESALSSCQLLEPGVTMIHQEISFAGKTILCVTYTLNRQEQLPAAKLLDWERLPIPTGPAAVPSTSLDFFSPSQLSSKSRIQPPEFPELRSL</sequence>
<feature type="compositionally biased region" description="Low complexity" evidence="3">
    <location>
        <begin position="211"/>
        <end position="226"/>
    </location>
</feature>
<dbReference type="InterPro" id="IPR000818">
    <property type="entry name" value="TEA/ATTS_dom"/>
</dbReference>
<reference evidence="5" key="1">
    <citation type="submission" date="2022-08" db="EMBL/GenBank/DDBJ databases">
        <authorList>
            <consortium name="DOE Joint Genome Institute"/>
            <person name="Min B."/>
            <person name="Riley R."/>
            <person name="Sierra-Patev S."/>
            <person name="Naranjo-Ortiz M."/>
            <person name="Looney B."/>
            <person name="Konkel Z."/>
            <person name="Slot J.C."/>
            <person name="Sakamoto Y."/>
            <person name="Steenwyk J.L."/>
            <person name="Rokas A."/>
            <person name="Carro J."/>
            <person name="Camarero S."/>
            <person name="Ferreira P."/>
            <person name="Molpeceres G."/>
            <person name="Ruiz-Duenas F.J."/>
            <person name="Serrano A."/>
            <person name="Henrissat B."/>
            <person name="Drula E."/>
            <person name="Hughes K.W."/>
            <person name="Mata J.L."/>
            <person name="Ishikawa N.K."/>
            <person name="Vargas-Isla R."/>
            <person name="Ushijima S."/>
            <person name="Smith C.A."/>
            <person name="Ahrendt S."/>
            <person name="Andreopoulos W."/>
            <person name="He G."/>
            <person name="Labutti K."/>
            <person name="Lipzen A."/>
            <person name="Ng V."/>
            <person name="Sandor L."/>
            <person name="Barry K."/>
            <person name="Martinez A.T."/>
            <person name="Xiao Y."/>
            <person name="Gibbons J.G."/>
            <person name="Terashima K."/>
            <person name="Hibbett D.S."/>
            <person name="Grigoriev I.V."/>
        </authorList>
    </citation>
    <scope>NUCLEOTIDE SEQUENCE</scope>
    <source>
        <strain evidence="5">TFB7829</strain>
    </source>
</reference>
<evidence type="ECO:0000313" key="5">
    <source>
        <dbReference type="EMBL" id="KAJ3985500.1"/>
    </source>
</evidence>
<name>A0AA38Q1D9_9AGAR</name>
<evidence type="ECO:0000313" key="6">
    <source>
        <dbReference type="Proteomes" id="UP001163850"/>
    </source>
</evidence>
<dbReference type="AlphaFoldDB" id="A0AA38Q1D9"/>
<gene>
    <name evidence="5" type="ORF">F5890DRAFT_1553070</name>
</gene>
<comment type="caution">
    <text evidence="5">The sequence shown here is derived from an EMBL/GenBank/DDBJ whole genome shotgun (WGS) entry which is preliminary data.</text>
</comment>